<name>A0A0N4T8Z2_BRUPA</name>
<sequence>MQEQQGRMKINMMQKQHAESLQSLHDQIRTLNKQVRQLQKGF</sequence>
<dbReference type="Proteomes" id="UP000278627">
    <property type="component" value="Unassembled WGS sequence"/>
</dbReference>
<reference evidence="4" key="1">
    <citation type="submission" date="2017-02" db="UniProtKB">
        <authorList>
            <consortium name="WormBaseParasite"/>
        </authorList>
    </citation>
    <scope>IDENTIFICATION</scope>
</reference>
<evidence type="ECO:0000313" key="2">
    <source>
        <dbReference type="EMBL" id="VDN85829.1"/>
    </source>
</evidence>
<dbReference type="STRING" id="6280.A0A0N4T8Z2"/>
<accession>A0A0N4T8Z2</accession>
<reference evidence="2 3" key="2">
    <citation type="submission" date="2018-11" db="EMBL/GenBank/DDBJ databases">
        <authorList>
            <consortium name="Pathogen Informatics"/>
        </authorList>
    </citation>
    <scope>NUCLEOTIDE SEQUENCE [LARGE SCALE GENOMIC DNA]</scope>
</reference>
<proteinExistence type="predicted"/>
<dbReference type="AlphaFoldDB" id="A0A0N4T8Z2"/>
<gene>
    <name evidence="2" type="ORF">BPAG_LOCUS4643</name>
</gene>
<organism evidence="4">
    <name type="scientific">Brugia pahangi</name>
    <name type="common">Filarial nematode worm</name>
    <dbReference type="NCBI Taxonomy" id="6280"/>
    <lineage>
        <taxon>Eukaryota</taxon>
        <taxon>Metazoa</taxon>
        <taxon>Ecdysozoa</taxon>
        <taxon>Nematoda</taxon>
        <taxon>Chromadorea</taxon>
        <taxon>Rhabditida</taxon>
        <taxon>Spirurina</taxon>
        <taxon>Spiruromorpha</taxon>
        <taxon>Filarioidea</taxon>
        <taxon>Onchocercidae</taxon>
        <taxon>Brugia</taxon>
    </lineage>
</organism>
<evidence type="ECO:0000313" key="4">
    <source>
        <dbReference type="WBParaSite" id="BPAG_0000467901-mRNA-1"/>
    </source>
</evidence>
<protein>
    <submittedName>
        <fullName evidence="4">Protein CpxP</fullName>
    </submittedName>
</protein>
<feature type="region of interest" description="Disordered" evidence="1">
    <location>
        <begin position="1"/>
        <end position="21"/>
    </location>
</feature>
<dbReference type="WBParaSite" id="BPAG_0000467901-mRNA-1">
    <property type="protein sequence ID" value="BPAG_0000467901-mRNA-1"/>
    <property type="gene ID" value="BPAG_0000467901"/>
</dbReference>
<keyword evidence="3" id="KW-1185">Reference proteome</keyword>
<evidence type="ECO:0000313" key="3">
    <source>
        <dbReference type="Proteomes" id="UP000278627"/>
    </source>
</evidence>
<dbReference type="EMBL" id="UZAD01002458">
    <property type="protein sequence ID" value="VDN85829.1"/>
    <property type="molecule type" value="Genomic_DNA"/>
</dbReference>
<evidence type="ECO:0000256" key="1">
    <source>
        <dbReference type="SAM" id="MobiDB-lite"/>
    </source>
</evidence>